<dbReference type="PATRIC" id="fig|1169311.3.peg.2493"/>
<accession>R3HYB1</accession>
<protein>
    <submittedName>
        <fullName evidence="2">Uncharacterized protein</fullName>
    </submittedName>
</protein>
<dbReference type="HOGENOM" id="CLU_3389301_0_0_9"/>
<feature type="compositionally biased region" description="Basic and acidic residues" evidence="1">
    <location>
        <begin position="15"/>
        <end position="32"/>
    </location>
</feature>
<evidence type="ECO:0000313" key="3">
    <source>
        <dbReference type="Proteomes" id="UP000013638"/>
    </source>
</evidence>
<reference evidence="2 3" key="1">
    <citation type="submission" date="2013-02" db="EMBL/GenBank/DDBJ databases">
        <title>The Genome Sequence of Enterococcus faecalis ATCC_6055.</title>
        <authorList>
            <consortium name="The Broad Institute Genome Sequencing Platform"/>
            <consortium name="The Broad Institute Genome Sequencing Center for Infectious Disease"/>
            <person name="Earl A.M."/>
            <person name="Gilmore M.S."/>
            <person name="Lebreton F."/>
            <person name="Walker B."/>
            <person name="Young S.K."/>
            <person name="Zeng Q."/>
            <person name="Gargeya S."/>
            <person name="Fitzgerald M."/>
            <person name="Haas B."/>
            <person name="Abouelleil A."/>
            <person name="Alvarado L."/>
            <person name="Arachchi H.M."/>
            <person name="Berlin A.M."/>
            <person name="Chapman S.B."/>
            <person name="Dewar J."/>
            <person name="Goldberg J."/>
            <person name="Griggs A."/>
            <person name="Gujja S."/>
            <person name="Hansen M."/>
            <person name="Howarth C."/>
            <person name="Imamovic A."/>
            <person name="Larimer J."/>
            <person name="McCowan C."/>
            <person name="Murphy C."/>
            <person name="Neiman D."/>
            <person name="Pearson M."/>
            <person name="Priest M."/>
            <person name="Roberts A."/>
            <person name="Saif S."/>
            <person name="Shea T."/>
            <person name="Sisk P."/>
            <person name="Sykes S."/>
            <person name="Wortman J."/>
            <person name="Nusbaum C."/>
            <person name="Birren B."/>
        </authorList>
    </citation>
    <scope>NUCLEOTIDE SEQUENCE [LARGE SCALE GENOMIC DNA]</scope>
    <source>
        <strain evidence="2 3">ATCC 6055</strain>
    </source>
</reference>
<comment type="caution">
    <text evidence="2">The sequence shown here is derived from an EMBL/GenBank/DDBJ whole genome shotgun (WGS) entry which is preliminary data.</text>
</comment>
<name>R3HYB1_ENTFL</name>
<evidence type="ECO:0000256" key="1">
    <source>
        <dbReference type="SAM" id="MobiDB-lite"/>
    </source>
</evidence>
<proteinExistence type="predicted"/>
<dbReference type="EMBL" id="ASDZ01000031">
    <property type="protein sequence ID" value="EOK10562.1"/>
    <property type="molecule type" value="Genomic_DNA"/>
</dbReference>
<feature type="compositionally biased region" description="Acidic residues" evidence="1">
    <location>
        <begin position="1"/>
        <end position="14"/>
    </location>
</feature>
<evidence type="ECO:0000313" key="2">
    <source>
        <dbReference type="EMBL" id="EOK10562.1"/>
    </source>
</evidence>
<organism evidence="2 3">
    <name type="scientific">Enterococcus faecalis ATCC 6055</name>
    <dbReference type="NCBI Taxonomy" id="1169311"/>
    <lineage>
        <taxon>Bacteria</taxon>
        <taxon>Bacillati</taxon>
        <taxon>Bacillota</taxon>
        <taxon>Bacilli</taxon>
        <taxon>Lactobacillales</taxon>
        <taxon>Enterococcaceae</taxon>
        <taxon>Enterococcus</taxon>
    </lineage>
</organism>
<gene>
    <name evidence="2" type="ORF">WOU_02529</name>
</gene>
<dbReference type="Proteomes" id="UP000013638">
    <property type="component" value="Unassembled WGS sequence"/>
</dbReference>
<sequence>MNDDPYDYLDADYEEYLRKEEVNESTKETSSD</sequence>
<dbReference type="AlphaFoldDB" id="R3HYB1"/>
<feature type="region of interest" description="Disordered" evidence="1">
    <location>
        <begin position="1"/>
        <end position="32"/>
    </location>
</feature>